<dbReference type="Proteomes" id="UP000228765">
    <property type="component" value="Segment"/>
</dbReference>
<evidence type="ECO:0000313" key="2">
    <source>
        <dbReference type="Proteomes" id="UP000228765"/>
    </source>
</evidence>
<proteinExistence type="predicted"/>
<dbReference type="RefSeq" id="YP_009792790.1">
    <property type="nucleotide sequence ID" value="NC_047861.1"/>
</dbReference>
<keyword evidence="2" id="KW-1185">Reference proteome</keyword>
<name>A0A291LA16_9CAUD</name>
<protein>
    <submittedName>
        <fullName evidence="1">Tail protein</fullName>
    </submittedName>
</protein>
<dbReference type="EMBL" id="MF663786">
    <property type="protein sequence ID" value="ATI15742.1"/>
    <property type="molecule type" value="Genomic_DNA"/>
</dbReference>
<reference evidence="1 2" key="1">
    <citation type="submission" date="2017-08" db="EMBL/GenBank/DDBJ databases">
        <title>Complete genome sequence of a novel bacteriophage infecting Bordetella bronchiseptica.</title>
        <authorList>
            <person name="Chen Y."/>
            <person name="Song J."/>
            <person name="Wu B."/>
        </authorList>
    </citation>
    <scope>NUCLEOTIDE SEQUENCE [LARGE SCALE GENOMIC DNA]</scope>
</reference>
<dbReference type="GeneID" id="54982998"/>
<dbReference type="KEGG" id="vg:54982998"/>
<organism evidence="1 2">
    <name type="scientific">Bordetella phage vB_BbrM_PHB04</name>
    <dbReference type="NCBI Taxonomy" id="2029657"/>
    <lineage>
        <taxon>Viruses</taxon>
        <taxon>Duplodnaviria</taxon>
        <taxon>Heunggongvirae</taxon>
        <taxon>Uroviricota</taxon>
        <taxon>Caudoviricetes</taxon>
        <taxon>Phabquatrovirus</taxon>
        <taxon>Phabquatrovirus PHB04</taxon>
    </lineage>
</organism>
<evidence type="ECO:0000313" key="1">
    <source>
        <dbReference type="EMBL" id="ATI15742.1"/>
    </source>
</evidence>
<sequence>MQGTVNGVTSKDVSGNVNVTLSAVEAGAGILVFTGALTGNISVIVPAVAKSWIVSNRTSGAFSLTVKTAAGTGIAVAQGRNVELWCDATNVLQSTNDYTNAALLGTPTAPTPTAGDSSQQVANTEFVQQTANDLAIEYAIIFGG</sequence>
<accession>A0A291LA16</accession>